<dbReference type="Proteomes" id="UP001281410">
    <property type="component" value="Unassembled WGS sequence"/>
</dbReference>
<reference evidence="1" key="1">
    <citation type="journal article" date="2023" name="Plant J.">
        <title>Genome sequences and population genomics provide insights into the demographic history, inbreeding, and mutation load of two 'living fossil' tree species of Dipteronia.</title>
        <authorList>
            <person name="Feng Y."/>
            <person name="Comes H.P."/>
            <person name="Chen J."/>
            <person name="Zhu S."/>
            <person name="Lu R."/>
            <person name="Zhang X."/>
            <person name="Li P."/>
            <person name="Qiu J."/>
            <person name="Olsen K.M."/>
            <person name="Qiu Y."/>
        </authorList>
    </citation>
    <scope>NUCLEOTIDE SEQUENCE</scope>
    <source>
        <strain evidence="1">NBL</strain>
    </source>
</reference>
<accession>A0AAE0ANT7</accession>
<organism evidence="1 2">
    <name type="scientific">Dipteronia sinensis</name>
    <dbReference type="NCBI Taxonomy" id="43782"/>
    <lineage>
        <taxon>Eukaryota</taxon>
        <taxon>Viridiplantae</taxon>
        <taxon>Streptophyta</taxon>
        <taxon>Embryophyta</taxon>
        <taxon>Tracheophyta</taxon>
        <taxon>Spermatophyta</taxon>
        <taxon>Magnoliopsida</taxon>
        <taxon>eudicotyledons</taxon>
        <taxon>Gunneridae</taxon>
        <taxon>Pentapetalae</taxon>
        <taxon>rosids</taxon>
        <taxon>malvids</taxon>
        <taxon>Sapindales</taxon>
        <taxon>Sapindaceae</taxon>
        <taxon>Hippocastanoideae</taxon>
        <taxon>Acereae</taxon>
        <taxon>Dipteronia</taxon>
    </lineage>
</organism>
<keyword evidence="2" id="KW-1185">Reference proteome</keyword>
<evidence type="ECO:0000313" key="2">
    <source>
        <dbReference type="Proteomes" id="UP001281410"/>
    </source>
</evidence>
<dbReference type="EMBL" id="JANJYJ010000004">
    <property type="protein sequence ID" value="KAK3220965.1"/>
    <property type="molecule type" value="Genomic_DNA"/>
</dbReference>
<proteinExistence type="predicted"/>
<evidence type="ECO:0000313" key="1">
    <source>
        <dbReference type="EMBL" id="KAK3220965.1"/>
    </source>
</evidence>
<sequence>MAPTSLVFIPELFESCTIIADIVFAAESVTLRAAWARSLGLVCIELAWLAREEKHSVGYVVELQDFFMKSVLVLEVAIGLIAELKSMTMLMVNTMRNNLRNCFEIEPSMSL</sequence>
<protein>
    <submittedName>
        <fullName evidence="1">Uncharacterized protein</fullName>
    </submittedName>
</protein>
<name>A0AAE0ANT7_9ROSI</name>
<dbReference type="AlphaFoldDB" id="A0AAE0ANT7"/>
<comment type="caution">
    <text evidence="1">The sequence shown here is derived from an EMBL/GenBank/DDBJ whole genome shotgun (WGS) entry which is preliminary data.</text>
</comment>
<gene>
    <name evidence="1" type="ORF">Dsin_014935</name>
</gene>